<sequence length="446" mass="48460">MNNLWGRLESGEAKMEGLGGGGSGAGRGPPPKHTPLARGGQKDPERPEAGGPAPSRPMRPPRGRGSARQPFPSGRRRPRPRSVATSEHSTVATRSRGAGRLSGKRRARGGGGGLRLGRAVPAPAPQSRAPRSPARRLRSGSRARAAAQPARCPRMELLCCEGTRHAPRAGPDPRLLGDQRVLQSLLRLEERYVPRASYFQCVQREIKPHMRKMLAYWMLEVCEEQRCEEEVFPLAMNYLDRYLSCVPTRKAQLQLLGAVCMLLASKLRETTPLTIEKLCIYTDHSVSPRQLRDWEVLVLGKLKWDLAAVIAHDFLALILHRLSLPRDRQALVKKHAQTFLALCATDYTFAMYPPSMIATGSIGAAVQGLGACPASGDELTELLAGITGTEVDCLRACQEQIEAALRESLKEAAQTSPSPVPKAPRGSSSQGPSQTSTPTDVTAIHL</sequence>
<keyword evidence="5" id="KW-0597">Phosphoprotein</keyword>
<dbReference type="FunFam" id="1.10.472.10:FF:000096">
    <property type="entry name" value="G1/S-specific cyclin-D3 isoform X2"/>
    <property type="match status" value="1"/>
</dbReference>
<evidence type="ECO:0000256" key="8">
    <source>
        <dbReference type="ARBA" id="ARBA00023015"/>
    </source>
</evidence>
<evidence type="ECO:0000256" key="15">
    <source>
        <dbReference type="ARBA" id="ARBA00071857"/>
    </source>
</evidence>
<dbReference type="FunFam" id="1.10.472.10:FF:000012">
    <property type="entry name" value="G1/S-specific cyclin-D1"/>
    <property type="match status" value="1"/>
</dbReference>
<evidence type="ECO:0000256" key="14">
    <source>
        <dbReference type="ARBA" id="ARBA00064890"/>
    </source>
</evidence>
<dbReference type="Proteomes" id="UP000694544">
    <property type="component" value="Unplaced"/>
</dbReference>
<keyword evidence="6" id="KW-0132">Cell division</keyword>
<accession>A0A8C6DKM3</accession>
<keyword evidence="10" id="KW-0804">Transcription</keyword>
<evidence type="ECO:0000256" key="6">
    <source>
        <dbReference type="ARBA" id="ARBA00022618"/>
    </source>
</evidence>
<keyword evidence="8" id="KW-0805">Transcription regulation</keyword>
<dbReference type="Pfam" id="PF00134">
    <property type="entry name" value="Cyclin_N"/>
    <property type="match status" value="1"/>
</dbReference>
<dbReference type="InterPro" id="IPR036915">
    <property type="entry name" value="Cyclin-like_sf"/>
</dbReference>
<feature type="domain" description="Cyclin-like" evidence="18">
    <location>
        <begin position="216"/>
        <end position="300"/>
    </location>
</feature>
<keyword evidence="12" id="KW-0131">Cell cycle</keyword>
<reference evidence="20" key="1">
    <citation type="submission" date="2025-08" db="UniProtKB">
        <authorList>
            <consortium name="Ensembl"/>
        </authorList>
    </citation>
    <scope>IDENTIFICATION</scope>
</reference>
<evidence type="ECO:0000256" key="1">
    <source>
        <dbReference type="ARBA" id="ARBA00004123"/>
    </source>
</evidence>
<evidence type="ECO:0000256" key="13">
    <source>
        <dbReference type="ARBA" id="ARBA00053176"/>
    </source>
</evidence>
<evidence type="ECO:0000313" key="21">
    <source>
        <dbReference type="Proteomes" id="UP000694544"/>
    </source>
</evidence>
<dbReference type="GO" id="GO:0051301">
    <property type="term" value="P:cell division"/>
    <property type="evidence" value="ECO:0007669"/>
    <property type="project" value="UniProtKB-KW"/>
</dbReference>
<evidence type="ECO:0000256" key="17">
    <source>
        <dbReference type="SAM" id="MobiDB-lite"/>
    </source>
</evidence>
<dbReference type="Ensembl" id="ENSMMST00000014323.1">
    <property type="protein sequence ID" value="ENSMMSP00000012963.1"/>
    <property type="gene ID" value="ENSMMSG00000009679.1"/>
</dbReference>
<feature type="compositionally biased region" description="Low complexity" evidence="17">
    <location>
        <begin position="116"/>
        <end position="132"/>
    </location>
</feature>
<feature type="domain" description="Cyclin C-terminal" evidence="19">
    <location>
        <begin position="309"/>
        <end position="434"/>
    </location>
</feature>
<keyword evidence="7" id="KW-0832">Ubl conjugation</keyword>
<dbReference type="SMART" id="SM01332">
    <property type="entry name" value="Cyclin_C"/>
    <property type="match status" value="1"/>
</dbReference>
<evidence type="ECO:0000256" key="10">
    <source>
        <dbReference type="ARBA" id="ARBA00023163"/>
    </source>
</evidence>
<dbReference type="SMART" id="SM00385">
    <property type="entry name" value="CYCLIN"/>
    <property type="match status" value="1"/>
</dbReference>
<comment type="subunit">
    <text evidence="14">Interacts with the CDK4 and CDK6 protein kinases to form a serine/threonine kinase holoenzyme complex. The cyclin subunit imparts substrate specificity to the complex. Interacts with ATF5. Interacts with EIF3K. Component of the ternary complex cyclin D/CDK4/CDKN1B required for nuclear translocation and modulation of CDK4-mediated kinase activity. Can form similar complexes with either CDKN1A or CDKN2A.</text>
</comment>
<dbReference type="GO" id="GO:0019901">
    <property type="term" value="F:protein kinase binding"/>
    <property type="evidence" value="ECO:0007669"/>
    <property type="project" value="UniProtKB-ARBA"/>
</dbReference>
<evidence type="ECO:0000256" key="9">
    <source>
        <dbReference type="ARBA" id="ARBA00023127"/>
    </source>
</evidence>
<protein>
    <recommendedName>
        <fullName evidence="15">G1/S-specific cyclin-D3</fullName>
    </recommendedName>
</protein>
<dbReference type="PANTHER" id="PTHR10177">
    <property type="entry name" value="CYCLINS"/>
    <property type="match status" value="1"/>
</dbReference>
<dbReference type="Pfam" id="PF02984">
    <property type="entry name" value="Cyclin_C"/>
    <property type="match status" value="1"/>
</dbReference>
<evidence type="ECO:0000256" key="3">
    <source>
        <dbReference type="ARBA" id="ARBA00009065"/>
    </source>
</evidence>
<comment type="similarity">
    <text evidence="3">Belongs to the cyclin family. Cyclin D subfamily.</text>
</comment>
<evidence type="ECO:0000256" key="5">
    <source>
        <dbReference type="ARBA" id="ARBA00022553"/>
    </source>
</evidence>
<evidence type="ECO:0000256" key="4">
    <source>
        <dbReference type="ARBA" id="ARBA00022490"/>
    </source>
</evidence>
<organism evidence="20 21">
    <name type="scientific">Moschus moschiferus</name>
    <name type="common">Siberian musk deer</name>
    <name type="synonym">Moschus sibiricus</name>
    <dbReference type="NCBI Taxonomy" id="68415"/>
    <lineage>
        <taxon>Eukaryota</taxon>
        <taxon>Metazoa</taxon>
        <taxon>Chordata</taxon>
        <taxon>Craniata</taxon>
        <taxon>Vertebrata</taxon>
        <taxon>Euteleostomi</taxon>
        <taxon>Mammalia</taxon>
        <taxon>Eutheria</taxon>
        <taxon>Laurasiatheria</taxon>
        <taxon>Artiodactyla</taxon>
        <taxon>Ruminantia</taxon>
        <taxon>Pecora</taxon>
        <taxon>Moschidae</taxon>
        <taxon>Moschus</taxon>
    </lineage>
</organism>
<dbReference type="SUPFAM" id="SSF47954">
    <property type="entry name" value="Cyclin-like"/>
    <property type="match status" value="2"/>
</dbReference>
<dbReference type="Gene3D" id="1.10.472.10">
    <property type="entry name" value="Cyclin-like"/>
    <property type="match status" value="2"/>
</dbReference>
<keyword evidence="9 16" id="KW-0195">Cyclin</keyword>
<dbReference type="InterPro" id="IPR048258">
    <property type="entry name" value="Cyclins_cyclin-box"/>
</dbReference>
<dbReference type="PROSITE" id="PS00292">
    <property type="entry name" value="CYCLINS"/>
    <property type="match status" value="1"/>
</dbReference>
<dbReference type="GeneTree" id="ENSGT00940000160743"/>
<dbReference type="InterPro" id="IPR006671">
    <property type="entry name" value="Cyclin_N"/>
</dbReference>
<keyword evidence="21" id="KW-1185">Reference proteome</keyword>
<dbReference type="InterPro" id="IPR039361">
    <property type="entry name" value="Cyclin"/>
</dbReference>
<reference evidence="20" key="2">
    <citation type="submission" date="2025-09" db="UniProtKB">
        <authorList>
            <consortium name="Ensembl"/>
        </authorList>
    </citation>
    <scope>IDENTIFICATION</scope>
</reference>
<evidence type="ECO:0000259" key="19">
    <source>
        <dbReference type="SMART" id="SM01332"/>
    </source>
</evidence>
<dbReference type="CDD" id="cd20575">
    <property type="entry name" value="CYCLIN_CCND3_rpt1"/>
    <property type="match status" value="1"/>
</dbReference>
<dbReference type="GO" id="GO:0005634">
    <property type="term" value="C:nucleus"/>
    <property type="evidence" value="ECO:0007669"/>
    <property type="project" value="UniProtKB-SubCell"/>
</dbReference>
<evidence type="ECO:0000256" key="11">
    <source>
        <dbReference type="ARBA" id="ARBA00023242"/>
    </source>
</evidence>
<feature type="compositionally biased region" description="Polar residues" evidence="17">
    <location>
        <begin position="83"/>
        <end position="93"/>
    </location>
</feature>
<comment type="function">
    <text evidence="13">Regulatory component of the cyclin D3-CDK4 (DC) complex that phosphorylates and inhibits members of the retinoblastoma (RB) protein family including RB1 and regulates the cell-cycle during G(1)/S transition. Phosphorylation of RB1 allows dissociation of the transcription factor E2F from the RB/E2F complex and the subsequent transcription of E2F target genes which are responsible for the progression through the G(1) phase. Hypophosphorylates RB1 in early G(1) phase. Cyclin D-CDK4 complexes are major integrators of various mitogenenic and antimitogenic signals. Component of the ternary complex, cyclin D3/CDK4/CDKN1B, required for nuclear translocation and activity of the cyclin D-CDK4 complex. Shows transcriptional coactivator activity with ATF5 independently of CDK4.</text>
</comment>
<keyword evidence="11" id="KW-0539">Nucleus</keyword>
<evidence type="ECO:0000256" key="16">
    <source>
        <dbReference type="RuleBase" id="RU000383"/>
    </source>
</evidence>
<feature type="region of interest" description="Disordered" evidence="17">
    <location>
        <begin position="1"/>
        <end position="149"/>
    </location>
</feature>
<evidence type="ECO:0000256" key="7">
    <source>
        <dbReference type="ARBA" id="ARBA00022843"/>
    </source>
</evidence>
<feature type="compositionally biased region" description="Low complexity" evidence="17">
    <location>
        <begin position="426"/>
        <end position="439"/>
    </location>
</feature>
<evidence type="ECO:0000313" key="20">
    <source>
        <dbReference type="Ensembl" id="ENSMMSP00000012963.1"/>
    </source>
</evidence>
<comment type="subcellular location">
    <subcellularLocation>
        <location evidence="2">Cytoplasm</location>
    </subcellularLocation>
    <subcellularLocation>
        <location evidence="1">Nucleus</location>
    </subcellularLocation>
</comment>
<proteinExistence type="inferred from homology"/>
<dbReference type="InterPro" id="IPR013763">
    <property type="entry name" value="Cyclin-like_dom"/>
</dbReference>
<gene>
    <name evidence="20" type="primary">CCND3</name>
</gene>
<name>A0A8C6DKM3_MOSMO</name>
<evidence type="ECO:0000259" key="18">
    <source>
        <dbReference type="SMART" id="SM00385"/>
    </source>
</evidence>
<dbReference type="GO" id="GO:0005737">
    <property type="term" value="C:cytoplasm"/>
    <property type="evidence" value="ECO:0007669"/>
    <property type="project" value="UniProtKB-SubCell"/>
</dbReference>
<dbReference type="InterPro" id="IPR004367">
    <property type="entry name" value="Cyclin_C-dom"/>
</dbReference>
<feature type="compositionally biased region" description="Gly residues" evidence="17">
    <location>
        <begin position="17"/>
        <end position="27"/>
    </location>
</feature>
<feature type="compositionally biased region" description="Low complexity" evidence="17">
    <location>
        <begin position="63"/>
        <end position="73"/>
    </location>
</feature>
<dbReference type="CDD" id="cd20578">
    <property type="entry name" value="CYCLIN_CCND3_rpt2"/>
    <property type="match status" value="1"/>
</dbReference>
<feature type="region of interest" description="Disordered" evidence="17">
    <location>
        <begin position="409"/>
        <end position="446"/>
    </location>
</feature>
<keyword evidence="4" id="KW-0963">Cytoplasm</keyword>
<evidence type="ECO:0000256" key="12">
    <source>
        <dbReference type="ARBA" id="ARBA00023306"/>
    </source>
</evidence>
<dbReference type="AlphaFoldDB" id="A0A8C6DKM3"/>
<evidence type="ECO:0000256" key="2">
    <source>
        <dbReference type="ARBA" id="ARBA00004496"/>
    </source>
</evidence>